<evidence type="ECO:0000256" key="3">
    <source>
        <dbReference type="ARBA" id="ARBA00022553"/>
    </source>
</evidence>
<feature type="domain" description="PAS" evidence="11">
    <location>
        <begin position="212"/>
        <end position="267"/>
    </location>
</feature>
<feature type="domain" description="PAC" evidence="12">
    <location>
        <begin position="120"/>
        <end position="172"/>
    </location>
</feature>
<dbReference type="InterPro" id="IPR000014">
    <property type="entry name" value="PAS"/>
</dbReference>
<keyword evidence="14" id="KW-1185">Reference proteome</keyword>
<dbReference type="Gene3D" id="3.30.565.10">
    <property type="entry name" value="Histidine kinase-like ATPase, C-terminal domain"/>
    <property type="match status" value="1"/>
</dbReference>
<reference evidence="13 14" key="1">
    <citation type="submission" date="2020-07" db="EMBL/GenBank/DDBJ databases">
        <title>Draft whole-genome sequence of Heliobacterium chlorum DSM 3682, type strain.</title>
        <authorList>
            <person name="Kyndt J.A."/>
            <person name="Meyer T.E."/>
            <person name="Imhoff J.F."/>
        </authorList>
    </citation>
    <scope>NUCLEOTIDE SEQUENCE [LARGE SCALE GENOMIC DNA]</scope>
    <source>
        <strain evidence="13 14">DSM 3682</strain>
    </source>
</reference>
<evidence type="ECO:0000259" key="11">
    <source>
        <dbReference type="PROSITE" id="PS50112"/>
    </source>
</evidence>
<organism evidence="13 14">
    <name type="scientific">Heliobacterium chlorum</name>
    <dbReference type="NCBI Taxonomy" id="2698"/>
    <lineage>
        <taxon>Bacteria</taxon>
        <taxon>Bacillati</taxon>
        <taxon>Bacillota</taxon>
        <taxon>Clostridia</taxon>
        <taxon>Eubacteriales</taxon>
        <taxon>Heliobacteriaceae</taxon>
        <taxon>Heliobacterium</taxon>
    </lineage>
</organism>
<dbReference type="EC" id="2.7.13.3" evidence="2"/>
<dbReference type="EMBL" id="JACVHF010000040">
    <property type="protein sequence ID" value="MBC9786477.1"/>
    <property type="molecule type" value="Genomic_DNA"/>
</dbReference>
<dbReference type="RefSeq" id="WP_188041903.1">
    <property type="nucleotide sequence ID" value="NZ_JACVHF010000040.1"/>
</dbReference>
<evidence type="ECO:0000256" key="2">
    <source>
        <dbReference type="ARBA" id="ARBA00012438"/>
    </source>
</evidence>
<keyword evidence="5" id="KW-0547">Nucleotide-binding</keyword>
<keyword evidence="9" id="KW-0175">Coiled coil</keyword>
<dbReference type="PANTHER" id="PTHR43065">
    <property type="entry name" value="SENSOR HISTIDINE KINASE"/>
    <property type="match status" value="1"/>
</dbReference>
<dbReference type="InterPro" id="IPR036890">
    <property type="entry name" value="HATPase_C_sf"/>
</dbReference>
<dbReference type="Gene3D" id="1.10.287.130">
    <property type="match status" value="1"/>
</dbReference>
<dbReference type="InterPro" id="IPR035965">
    <property type="entry name" value="PAS-like_dom_sf"/>
</dbReference>
<evidence type="ECO:0000259" key="12">
    <source>
        <dbReference type="PROSITE" id="PS50113"/>
    </source>
</evidence>
<dbReference type="SUPFAM" id="SSF55874">
    <property type="entry name" value="ATPase domain of HSP90 chaperone/DNA topoisomerase II/histidine kinase"/>
    <property type="match status" value="1"/>
</dbReference>
<dbReference type="InterPro" id="IPR003661">
    <property type="entry name" value="HisK_dim/P_dom"/>
</dbReference>
<feature type="coiled-coil region" evidence="9">
    <location>
        <begin position="163"/>
        <end position="212"/>
    </location>
</feature>
<dbReference type="SUPFAM" id="SSF47384">
    <property type="entry name" value="Homodimeric domain of signal transducing histidine kinase"/>
    <property type="match status" value="1"/>
</dbReference>
<dbReference type="InterPro" id="IPR005467">
    <property type="entry name" value="His_kinase_dom"/>
</dbReference>
<comment type="caution">
    <text evidence="13">The sequence shown here is derived from an EMBL/GenBank/DDBJ whole genome shotgun (WGS) entry which is preliminary data.</text>
</comment>
<keyword evidence="3" id="KW-0597">Phosphoprotein</keyword>
<evidence type="ECO:0000256" key="6">
    <source>
        <dbReference type="ARBA" id="ARBA00022777"/>
    </source>
</evidence>
<dbReference type="Pfam" id="PF00512">
    <property type="entry name" value="HisKA"/>
    <property type="match status" value="1"/>
</dbReference>
<evidence type="ECO:0000256" key="4">
    <source>
        <dbReference type="ARBA" id="ARBA00022679"/>
    </source>
</evidence>
<dbReference type="PROSITE" id="PS50112">
    <property type="entry name" value="PAS"/>
    <property type="match status" value="1"/>
</dbReference>
<keyword evidence="8" id="KW-0902">Two-component regulatory system</keyword>
<dbReference type="CDD" id="cd00082">
    <property type="entry name" value="HisKA"/>
    <property type="match status" value="1"/>
</dbReference>
<dbReference type="SUPFAM" id="SSF55785">
    <property type="entry name" value="PYP-like sensor domain (PAS domain)"/>
    <property type="match status" value="2"/>
</dbReference>
<protein>
    <recommendedName>
        <fullName evidence="2">histidine kinase</fullName>
        <ecNumber evidence="2">2.7.13.3</ecNumber>
    </recommendedName>
</protein>
<dbReference type="SMART" id="SM00091">
    <property type="entry name" value="PAS"/>
    <property type="match status" value="1"/>
</dbReference>
<comment type="catalytic activity">
    <reaction evidence="1">
        <text>ATP + protein L-histidine = ADP + protein N-phospho-L-histidine.</text>
        <dbReference type="EC" id="2.7.13.3"/>
    </reaction>
</comment>
<feature type="coiled-coil region" evidence="9">
    <location>
        <begin position="15"/>
        <end position="42"/>
    </location>
</feature>
<feature type="domain" description="Histidine kinase" evidence="10">
    <location>
        <begin position="345"/>
        <end position="549"/>
    </location>
</feature>
<dbReference type="Pfam" id="PF13426">
    <property type="entry name" value="PAS_9"/>
    <property type="match status" value="2"/>
</dbReference>
<evidence type="ECO:0000259" key="10">
    <source>
        <dbReference type="PROSITE" id="PS50109"/>
    </source>
</evidence>
<evidence type="ECO:0000256" key="8">
    <source>
        <dbReference type="ARBA" id="ARBA00023012"/>
    </source>
</evidence>
<accession>A0ABR7T8B1</accession>
<evidence type="ECO:0000313" key="14">
    <source>
        <dbReference type="Proteomes" id="UP000617402"/>
    </source>
</evidence>
<dbReference type="Gene3D" id="3.30.450.20">
    <property type="entry name" value="PAS domain"/>
    <property type="match status" value="2"/>
</dbReference>
<dbReference type="CDD" id="cd00130">
    <property type="entry name" value="PAS"/>
    <property type="match status" value="1"/>
</dbReference>
<dbReference type="PANTHER" id="PTHR43065:SF46">
    <property type="entry name" value="C4-DICARBOXYLATE TRANSPORT SENSOR PROTEIN DCTB"/>
    <property type="match status" value="1"/>
</dbReference>
<dbReference type="SMART" id="SM00388">
    <property type="entry name" value="HisKA"/>
    <property type="match status" value="1"/>
</dbReference>
<keyword evidence="4" id="KW-0808">Transferase</keyword>
<name>A0ABR7T8B1_HELCL</name>
<evidence type="ECO:0000256" key="9">
    <source>
        <dbReference type="SAM" id="Coils"/>
    </source>
</evidence>
<gene>
    <name evidence="13" type="ORF">H1S01_18635</name>
</gene>
<dbReference type="InterPro" id="IPR000700">
    <property type="entry name" value="PAS-assoc_C"/>
</dbReference>
<dbReference type="Proteomes" id="UP000617402">
    <property type="component" value="Unassembled WGS sequence"/>
</dbReference>
<dbReference type="InterPro" id="IPR004358">
    <property type="entry name" value="Sig_transdc_His_kin-like_C"/>
</dbReference>
<dbReference type="PROSITE" id="PS50113">
    <property type="entry name" value="PAC"/>
    <property type="match status" value="1"/>
</dbReference>
<evidence type="ECO:0000256" key="5">
    <source>
        <dbReference type="ARBA" id="ARBA00022741"/>
    </source>
</evidence>
<sequence length="550" mass="62890">MLTAVNNRLKSHSRCKQLSNELKRVKRQLASALNSKKDLENTHFALLDILPGGVSIATDISCSKIIHNPIAAKFLRINEWENFSHSSQNPPSVIIRKDGKILTPDLMPIQRSALLGIEIHGEELEFTWEDGVRKVSIWNTRPIKDENGNIDVVIATMEDITERKLLEEELKLHRDNLGKLVNERTKQLQLINKQLTEEIKKQKITEEALRASEKRFAKTFHNNPLPISIISVDDGRYIDVNRSWQALMGYEKTEIIGRTLFDFDFLHSFQLSYSNKLQDPIQSNEVVFRTKIGEKRYGLHSTSPITIDGKKCLLSTTYDITDKKRIEKEMSRLDRLNLIGEMAGGIGHEIRNPLTTVKGFLQIMQGKEDLRHYHEYIELMISEIERANYIITDFLSLSKTNKIYQTRENISEIVRKMNPLLQAHAYKLDKEVKLELESVPKIIGDEKEIRQLILNLVLNGLDASQPKESVTIKTYTYDDFVVLDVIDRGKGIPKKFREKIGVPFFTTKDNGTGLGLAVCYGIAGRHRAKISYETGANGTTFSVVFPIKEF</sequence>
<dbReference type="NCBIfam" id="TIGR00229">
    <property type="entry name" value="sensory_box"/>
    <property type="match status" value="2"/>
</dbReference>
<dbReference type="InterPro" id="IPR036097">
    <property type="entry name" value="HisK_dim/P_sf"/>
</dbReference>
<keyword evidence="7" id="KW-0067">ATP-binding</keyword>
<dbReference type="SMART" id="SM00387">
    <property type="entry name" value="HATPase_c"/>
    <property type="match status" value="1"/>
</dbReference>
<dbReference type="Pfam" id="PF02518">
    <property type="entry name" value="HATPase_c"/>
    <property type="match status" value="1"/>
</dbReference>
<dbReference type="PRINTS" id="PR00344">
    <property type="entry name" value="BCTRLSENSOR"/>
</dbReference>
<keyword evidence="6" id="KW-0418">Kinase</keyword>
<evidence type="ECO:0000256" key="7">
    <source>
        <dbReference type="ARBA" id="ARBA00022840"/>
    </source>
</evidence>
<evidence type="ECO:0000313" key="13">
    <source>
        <dbReference type="EMBL" id="MBC9786477.1"/>
    </source>
</evidence>
<proteinExistence type="predicted"/>
<evidence type="ECO:0000256" key="1">
    <source>
        <dbReference type="ARBA" id="ARBA00000085"/>
    </source>
</evidence>
<dbReference type="PROSITE" id="PS50109">
    <property type="entry name" value="HIS_KIN"/>
    <property type="match status" value="1"/>
</dbReference>
<dbReference type="InterPro" id="IPR003594">
    <property type="entry name" value="HATPase_dom"/>
</dbReference>